<sequence length="129" mass="14902">MPSLEESFEDLKQQIKYARRLSNTGDDPVYYLIFQPAQMIEVKRQMKIWTARLMKEGWNVHTLSLAEVVNAFLKNAPLRDVWLAAEKENPLDFESINTTLREALLYDDVVTKKVLDSRSILMGNLSANL</sequence>
<name>X1BEI4_9ZZZZ</name>
<proteinExistence type="predicted"/>
<accession>X1BEI4</accession>
<comment type="caution">
    <text evidence="1">The sequence shown here is derived from an EMBL/GenBank/DDBJ whole genome shotgun (WGS) entry which is preliminary data.</text>
</comment>
<evidence type="ECO:0000313" key="1">
    <source>
        <dbReference type="EMBL" id="GAG94364.1"/>
    </source>
</evidence>
<dbReference type="EMBL" id="BART01026228">
    <property type="protein sequence ID" value="GAG94364.1"/>
    <property type="molecule type" value="Genomic_DNA"/>
</dbReference>
<protein>
    <submittedName>
        <fullName evidence="1">Uncharacterized protein</fullName>
    </submittedName>
</protein>
<gene>
    <name evidence="1" type="ORF">S01H4_46851</name>
</gene>
<organism evidence="1">
    <name type="scientific">marine sediment metagenome</name>
    <dbReference type="NCBI Taxonomy" id="412755"/>
    <lineage>
        <taxon>unclassified sequences</taxon>
        <taxon>metagenomes</taxon>
        <taxon>ecological metagenomes</taxon>
    </lineage>
</organism>
<reference evidence="1" key="1">
    <citation type="journal article" date="2014" name="Front. Microbiol.">
        <title>High frequency of phylogenetically diverse reductive dehalogenase-homologous genes in deep subseafloor sedimentary metagenomes.</title>
        <authorList>
            <person name="Kawai M."/>
            <person name="Futagami T."/>
            <person name="Toyoda A."/>
            <person name="Takaki Y."/>
            <person name="Nishi S."/>
            <person name="Hori S."/>
            <person name="Arai W."/>
            <person name="Tsubouchi T."/>
            <person name="Morono Y."/>
            <person name="Uchiyama I."/>
            <person name="Ito T."/>
            <person name="Fujiyama A."/>
            <person name="Inagaki F."/>
            <person name="Takami H."/>
        </authorList>
    </citation>
    <scope>NUCLEOTIDE SEQUENCE</scope>
    <source>
        <strain evidence="1">Expedition CK06-06</strain>
    </source>
</reference>
<dbReference type="AlphaFoldDB" id="X1BEI4"/>